<protein>
    <submittedName>
        <fullName evidence="2">Uncharacterized protein</fullName>
    </submittedName>
</protein>
<name>A0A1H0IFC3_9ACTN</name>
<keyword evidence="3" id="KW-1185">Reference proteome</keyword>
<evidence type="ECO:0000256" key="1">
    <source>
        <dbReference type="SAM" id="MobiDB-lite"/>
    </source>
</evidence>
<feature type="region of interest" description="Disordered" evidence="1">
    <location>
        <begin position="1"/>
        <end position="108"/>
    </location>
</feature>
<organism evidence="2 3">
    <name type="scientific">Nakamurella panacisegetis</name>
    <dbReference type="NCBI Taxonomy" id="1090615"/>
    <lineage>
        <taxon>Bacteria</taxon>
        <taxon>Bacillati</taxon>
        <taxon>Actinomycetota</taxon>
        <taxon>Actinomycetes</taxon>
        <taxon>Nakamurellales</taxon>
        <taxon>Nakamurellaceae</taxon>
        <taxon>Nakamurella</taxon>
    </lineage>
</organism>
<proteinExistence type="predicted"/>
<dbReference type="Proteomes" id="UP000198741">
    <property type="component" value="Chromosome I"/>
</dbReference>
<dbReference type="AlphaFoldDB" id="A0A1H0IFC3"/>
<dbReference type="STRING" id="1090615.SAMN04515671_0481"/>
<feature type="compositionally biased region" description="Gly residues" evidence="1">
    <location>
        <begin position="27"/>
        <end position="37"/>
    </location>
</feature>
<reference evidence="2 3" key="1">
    <citation type="submission" date="2016-10" db="EMBL/GenBank/DDBJ databases">
        <authorList>
            <person name="de Groot N.N."/>
        </authorList>
    </citation>
    <scope>NUCLEOTIDE SEQUENCE [LARGE SCALE GENOMIC DNA]</scope>
    <source>
        <strain evidence="3">P4-7,KCTC 19426,CECT 7604</strain>
    </source>
</reference>
<sequence>MKTHFNSAQGQFGRPGGPAFGPEFGDGRGPFGPGGHGGRGHGRGPRFGFGPEGPGPEGEDGPRGPGGKGGRGRGPGFGPGFGGRGGFGPRGRGRGPAPEGPDASDAAGWFAGRLPSDWFVGAPTVTVDRDEILIVGELPAVENTDPQDAAAVAAAEAGRIARFREDTREARIEIARQGQFRYGREISWGARLGGTEELFTTASIPVMTRLRQPERQVLDTLVDSGVARSRSDALVWAIRLVGEHADEWLGDLRSAMEEVNRLRSEGPNLG</sequence>
<gene>
    <name evidence="2" type="ORF">SAMN04515671_0481</name>
</gene>
<dbReference type="EMBL" id="LT629710">
    <property type="protein sequence ID" value="SDO30036.1"/>
    <property type="molecule type" value="Genomic_DNA"/>
</dbReference>
<feature type="compositionally biased region" description="Gly residues" evidence="1">
    <location>
        <begin position="63"/>
        <end position="90"/>
    </location>
</feature>
<feature type="compositionally biased region" description="Polar residues" evidence="1">
    <location>
        <begin position="1"/>
        <end position="10"/>
    </location>
</feature>
<evidence type="ECO:0000313" key="3">
    <source>
        <dbReference type="Proteomes" id="UP000198741"/>
    </source>
</evidence>
<feature type="compositionally biased region" description="Gly residues" evidence="1">
    <location>
        <begin position="45"/>
        <end position="56"/>
    </location>
</feature>
<evidence type="ECO:0000313" key="2">
    <source>
        <dbReference type="EMBL" id="SDO30036.1"/>
    </source>
</evidence>
<accession>A0A1H0IFC3</accession>